<dbReference type="SUPFAM" id="SSF53448">
    <property type="entry name" value="Nucleotide-diphospho-sugar transferases"/>
    <property type="match status" value="1"/>
</dbReference>
<keyword evidence="4 8" id="KW-0547">Nucleotide-binding</keyword>
<accession>A0A832I483</accession>
<evidence type="ECO:0000256" key="7">
    <source>
        <dbReference type="ARBA" id="ARBA00023150"/>
    </source>
</evidence>
<evidence type="ECO:0000256" key="3">
    <source>
        <dbReference type="ARBA" id="ARBA00022723"/>
    </source>
</evidence>
<evidence type="ECO:0000256" key="8">
    <source>
        <dbReference type="HAMAP-Rule" id="MF_00316"/>
    </source>
</evidence>
<dbReference type="GO" id="GO:0005525">
    <property type="term" value="F:GTP binding"/>
    <property type="evidence" value="ECO:0007669"/>
    <property type="project" value="UniProtKB-UniRule"/>
</dbReference>
<feature type="binding site" evidence="8">
    <location>
        <begin position="10"/>
        <end position="12"/>
    </location>
    <ligand>
        <name>GTP</name>
        <dbReference type="ChEBI" id="CHEBI:37565"/>
    </ligand>
</feature>
<keyword evidence="7 8" id="KW-0501">Molybdenum cofactor biosynthesis</keyword>
<reference evidence="10" key="1">
    <citation type="journal article" date="2020" name="mSystems">
        <title>Genome- and Community-Level Interaction Insights into Carbon Utilization and Element Cycling Functions of Hydrothermarchaeota in Hydrothermal Sediment.</title>
        <authorList>
            <person name="Zhou Z."/>
            <person name="Liu Y."/>
            <person name="Xu W."/>
            <person name="Pan J."/>
            <person name="Luo Z.H."/>
            <person name="Li M."/>
        </authorList>
    </citation>
    <scope>NUCLEOTIDE SEQUENCE [LARGE SCALE GENOMIC DNA]</scope>
    <source>
        <strain evidence="10">SpSt-381</strain>
    </source>
</reference>
<comment type="caution">
    <text evidence="8">Lacks conserved residue(s) required for the propagation of feature annotation.</text>
</comment>
<dbReference type="GO" id="GO:0061603">
    <property type="term" value="F:molybdenum cofactor guanylyltransferase activity"/>
    <property type="evidence" value="ECO:0007669"/>
    <property type="project" value="UniProtKB-EC"/>
</dbReference>
<comment type="similarity">
    <text evidence="8">Belongs to the MobA family.</text>
</comment>
<dbReference type="Pfam" id="PF12804">
    <property type="entry name" value="NTP_transf_3"/>
    <property type="match status" value="1"/>
</dbReference>
<dbReference type="HAMAP" id="MF_00316">
    <property type="entry name" value="MobA"/>
    <property type="match status" value="1"/>
</dbReference>
<proteinExistence type="inferred from homology"/>
<evidence type="ECO:0000256" key="4">
    <source>
        <dbReference type="ARBA" id="ARBA00022741"/>
    </source>
</evidence>
<evidence type="ECO:0000259" key="9">
    <source>
        <dbReference type="Pfam" id="PF12804"/>
    </source>
</evidence>
<evidence type="ECO:0000256" key="6">
    <source>
        <dbReference type="ARBA" id="ARBA00023134"/>
    </source>
</evidence>
<keyword evidence="3 8" id="KW-0479">Metal-binding</keyword>
<comment type="caution">
    <text evidence="10">The sequence shown here is derived from an EMBL/GenBank/DDBJ whole genome shotgun (WGS) entry which is preliminary data.</text>
</comment>
<dbReference type="PANTHER" id="PTHR19136">
    <property type="entry name" value="MOLYBDENUM COFACTOR GUANYLYLTRANSFERASE"/>
    <property type="match status" value="1"/>
</dbReference>
<comment type="domain">
    <text evidence="8">The N-terminal domain determines nucleotide recognition and specific binding, while the C-terminal domain determines the specific binding to the target protein.</text>
</comment>
<evidence type="ECO:0000256" key="5">
    <source>
        <dbReference type="ARBA" id="ARBA00022842"/>
    </source>
</evidence>
<evidence type="ECO:0000256" key="1">
    <source>
        <dbReference type="ARBA" id="ARBA00022490"/>
    </source>
</evidence>
<keyword evidence="5 8" id="KW-0460">Magnesium</keyword>
<comment type="subcellular location">
    <subcellularLocation>
        <location evidence="8">Cytoplasm</location>
    </subcellularLocation>
</comment>
<dbReference type="InterPro" id="IPR025877">
    <property type="entry name" value="MobA-like_NTP_Trfase"/>
</dbReference>
<keyword evidence="10" id="KW-0548">Nucleotidyltransferase</keyword>
<dbReference type="EMBL" id="DSQF01000030">
    <property type="protein sequence ID" value="HGZ44544.1"/>
    <property type="molecule type" value="Genomic_DNA"/>
</dbReference>
<dbReference type="AlphaFoldDB" id="A0A832I483"/>
<dbReference type="GO" id="GO:0046872">
    <property type="term" value="F:metal ion binding"/>
    <property type="evidence" value="ECO:0007669"/>
    <property type="project" value="UniProtKB-KW"/>
</dbReference>
<evidence type="ECO:0000313" key="10">
    <source>
        <dbReference type="EMBL" id="HGZ44544.1"/>
    </source>
</evidence>
<dbReference type="GO" id="GO:0005737">
    <property type="term" value="C:cytoplasm"/>
    <property type="evidence" value="ECO:0007669"/>
    <property type="project" value="UniProtKB-SubCell"/>
</dbReference>
<dbReference type="EC" id="2.7.7.77" evidence="8"/>
<feature type="domain" description="MobA-like NTP transferase" evidence="9">
    <location>
        <begin position="7"/>
        <end position="157"/>
    </location>
</feature>
<gene>
    <name evidence="8" type="primary">mobA</name>
    <name evidence="10" type="ORF">ENR23_14270</name>
</gene>
<feature type="binding site" evidence="8">
    <location>
        <position position="68"/>
    </location>
    <ligand>
        <name>GTP</name>
        <dbReference type="ChEBI" id="CHEBI:37565"/>
    </ligand>
</feature>
<dbReference type="InterPro" id="IPR029044">
    <property type="entry name" value="Nucleotide-diphossugar_trans"/>
</dbReference>
<dbReference type="Gene3D" id="3.90.550.10">
    <property type="entry name" value="Spore Coat Polysaccharide Biosynthesis Protein SpsA, Chain A"/>
    <property type="match status" value="1"/>
</dbReference>
<keyword evidence="6 8" id="KW-0342">GTP-binding</keyword>
<comment type="catalytic activity">
    <reaction evidence="8">
        <text>Mo-molybdopterin + GTP + H(+) = Mo-molybdopterin guanine dinucleotide + diphosphate</text>
        <dbReference type="Rhea" id="RHEA:34243"/>
        <dbReference type="ChEBI" id="CHEBI:15378"/>
        <dbReference type="ChEBI" id="CHEBI:33019"/>
        <dbReference type="ChEBI" id="CHEBI:37565"/>
        <dbReference type="ChEBI" id="CHEBI:71302"/>
        <dbReference type="ChEBI" id="CHEBI:71310"/>
        <dbReference type="EC" id="2.7.7.77"/>
    </reaction>
</comment>
<sequence>MGGGTLGVLLAGGRGTRLGANVPKALVVLGGETLLARARRTLEGACDAVVVVAPPKVGRALATPFVPDAAGGAGPLAGIVAGLAARPFGVALVLGVDFPLIRAATLGALAEALGDAPAVMPAPGGAPQPLACAVAAAAAPRLAAAWRAGERSARAALVALGARLLDDAALDALPGGAAAFLNCNRPADLAEASRRLSRGAEA</sequence>
<dbReference type="GO" id="GO:0006777">
    <property type="term" value="P:Mo-molybdopterin cofactor biosynthetic process"/>
    <property type="evidence" value="ECO:0007669"/>
    <property type="project" value="UniProtKB-KW"/>
</dbReference>
<feature type="binding site" evidence="8">
    <location>
        <position position="97"/>
    </location>
    <ligand>
        <name>Mg(2+)</name>
        <dbReference type="ChEBI" id="CHEBI:18420"/>
    </ligand>
</feature>
<dbReference type="InterPro" id="IPR013482">
    <property type="entry name" value="Molybde_CF_guanTrfase"/>
</dbReference>
<keyword evidence="2 8" id="KW-0808">Transferase</keyword>
<name>A0A832I483_UNCEI</name>
<protein>
    <recommendedName>
        <fullName evidence="8">Probable molybdenum cofactor guanylyltransferase</fullName>
        <shortName evidence="8">MoCo guanylyltransferase</shortName>
        <ecNumber evidence="8">2.7.7.77</ecNumber>
    </recommendedName>
    <alternativeName>
        <fullName evidence="8">GTP:molybdopterin guanylyltransferase</fullName>
    </alternativeName>
    <alternativeName>
        <fullName evidence="8">Mo-MPT guanylyltransferase</fullName>
    </alternativeName>
    <alternativeName>
        <fullName evidence="8">Molybdopterin guanylyltransferase</fullName>
    </alternativeName>
    <alternativeName>
        <fullName evidence="8">Molybdopterin-guanine dinucleotide synthase</fullName>
        <shortName evidence="8">MGD synthase</shortName>
    </alternativeName>
</protein>
<feature type="binding site" evidence="8">
    <location>
        <position position="24"/>
    </location>
    <ligand>
        <name>GTP</name>
        <dbReference type="ChEBI" id="CHEBI:37565"/>
    </ligand>
</feature>
<dbReference type="PANTHER" id="PTHR19136:SF81">
    <property type="entry name" value="MOLYBDENUM COFACTOR GUANYLYLTRANSFERASE"/>
    <property type="match status" value="1"/>
</dbReference>
<comment type="cofactor">
    <cofactor evidence="8">
        <name>Mg(2+)</name>
        <dbReference type="ChEBI" id="CHEBI:18420"/>
    </cofactor>
</comment>
<feature type="binding site" evidence="8">
    <location>
        <position position="97"/>
    </location>
    <ligand>
        <name>GTP</name>
        <dbReference type="ChEBI" id="CHEBI:37565"/>
    </ligand>
</feature>
<keyword evidence="1 8" id="KW-0963">Cytoplasm</keyword>
<evidence type="ECO:0000256" key="2">
    <source>
        <dbReference type="ARBA" id="ARBA00022679"/>
    </source>
</evidence>
<comment type="function">
    <text evidence="8">Transfers a GMP moiety from GTP to Mo-molybdopterin (Mo-MPT) cofactor (Moco or molybdenum cofactor) to form Mo-molybdopterin guanine dinucleotide (Mo-MGD) cofactor.</text>
</comment>
<organism evidence="10">
    <name type="scientific">Eiseniibacteriota bacterium</name>
    <dbReference type="NCBI Taxonomy" id="2212470"/>
    <lineage>
        <taxon>Bacteria</taxon>
        <taxon>Candidatus Eiseniibacteriota</taxon>
    </lineage>
</organism>